<evidence type="ECO:0000256" key="3">
    <source>
        <dbReference type="SAM" id="Phobius"/>
    </source>
</evidence>
<feature type="domain" description="Major facilitator superfamily (MFS) profile" evidence="4">
    <location>
        <begin position="59"/>
        <end position="449"/>
    </location>
</feature>
<feature type="transmembrane region" description="Helical" evidence="3">
    <location>
        <begin position="130"/>
        <end position="155"/>
    </location>
</feature>
<dbReference type="InterPro" id="IPR036259">
    <property type="entry name" value="MFS_trans_sf"/>
</dbReference>
<feature type="transmembrane region" description="Helical" evidence="3">
    <location>
        <begin position="260"/>
        <end position="281"/>
    </location>
</feature>
<accession>A0ABR4NF76</accession>
<keyword evidence="6" id="KW-1185">Reference proteome</keyword>
<feature type="transmembrane region" description="Helical" evidence="3">
    <location>
        <begin position="296"/>
        <end position="314"/>
    </location>
</feature>
<evidence type="ECO:0000259" key="4">
    <source>
        <dbReference type="PROSITE" id="PS50850"/>
    </source>
</evidence>
<protein>
    <recommendedName>
        <fullName evidence="4">Major facilitator superfamily (MFS) profile domain-containing protein</fullName>
    </recommendedName>
</protein>
<proteinExistence type="inferred from homology"/>
<organism evidence="5 6">
    <name type="scientific">Polyrhizophydium stewartii</name>
    <dbReference type="NCBI Taxonomy" id="2732419"/>
    <lineage>
        <taxon>Eukaryota</taxon>
        <taxon>Fungi</taxon>
        <taxon>Fungi incertae sedis</taxon>
        <taxon>Chytridiomycota</taxon>
        <taxon>Chytridiomycota incertae sedis</taxon>
        <taxon>Chytridiomycetes</taxon>
        <taxon>Rhizophydiales</taxon>
        <taxon>Rhizophydiales incertae sedis</taxon>
        <taxon>Polyrhizophydium</taxon>
    </lineage>
</organism>
<feature type="transmembrane region" description="Helical" evidence="3">
    <location>
        <begin position="58"/>
        <end position="78"/>
    </location>
</feature>
<evidence type="ECO:0000313" key="5">
    <source>
        <dbReference type="EMBL" id="KAL2918147.1"/>
    </source>
</evidence>
<dbReference type="Proteomes" id="UP001527925">
    <property type="component" value="Unassembled WGS sequence"/>
</dbReference>
<comment type="caution">
    <text evidence="5">The sequence shown here is derived from an EMBL/GenBank/DDBJ whole genome shotgun (WGS) entry which is preliminary data.</text>
</comment>
<dbReference type="Pfam" id="PF07690">
    <property type="entry name" value="MFS_1"/>
    <property type="match status" value="1"/>
</dbReference>
<dbReference type="PANTHER" id="PTHR11360">
    <property type="entry name" value="MONOCARBOXYLATE TRANSPORTER"/>
    <property type="match status" value="1"/>
</dbReference>
<evidence type="ECO:0000313" key="6">
    <source>
        <dbReference type="Proteomes" id="UP001527925"/>
    </source>
</evidence>
<feature type="transmembrane region" description="Helical" evidence="3">
    <location>
        <begin position="424"/>
        <end position="445"/>
    </location>
</feature>
<feature type="transmembrane region" description="Helical" evidence="3">
    <location>
        <begin position="219"/>
        <end position="239"/>
    </location>
</feature>
<feature type="transmembrane region" description="Helical" evidence="3">
    <location>
        <begin position="326"/>
        <end position="345"/>
    </location>
</feature>
<dbReference type="InterPro" id="IPR011701">
    <property type="entry name" value="MFS"/>
</dbReference>
<feature type="transmembrane region" description="Helical" evidence="3">
    <location>
        <begin position="351"/>
        <end position="377"/>
    </location>
</feature>
<keyword evidence="3" id="KW-0812">Transmembrane</keyword>
<feature type="transmembrane region" description="Helical" evidence="3">
    <location>
        <begin position="389"/>
        <end position="409"/>
    </location>
</feature>
<dbReference type="SUPFAM" id="SSF103473">
    <property type="entry name" value="MFS general substrate transporter"/>
    <property type="match status" value="1"/>
</dbReference>
<evidence type="ECO:0000256" key="2">
    <source>
        <dbReference type="ARBA" id="ARBA00006727"/>
    </source>
</evidence>
<dbReference type="Gene3D" id="1.20.1250.20">
    <property type="entry name" value="MFS general substrate transporter like domains"/>
    <property type="match status" value="2"/>
</dbReference>
<reference evidence="5 6" key="1">
    <citation type="submission" date="2023-09" db="EMBL/GenBank/DDBJ databases">
        <title>Pangenome analysis of Batrachochytrium dendrobatidis and related Chytrids.</title>
        <authorList>
            <person name="Yacoub M.N."/>
            <person name="Stajich J.E."/>
            <person name="James T.Y."/>
        </authorList>
    </citation>
    <scope>NUCLEOTIDE SEQUENCE [LARGE SCALE GENOMIC DNA]</scope>
    <source>
        <strain evidence="5 6">JEL0888</strain>
    </source>
</reference>
<evidence type="ECO:0000256" key="1">
    <source>
        <dbReference type="ARBA" id="ARBA00004141"/>
    </source>
</evidence>
<sequence>MAGGVVVVRASEDKKPVDVSRETVVVEDADGTAGEAGVAGAALETGVPAGVVESDGGYGWVIIAASFMIHFVAIGLPSSYGVFQAAYKELPEFAGTSSLSIAFIGSLGSAGLPLFSIPAGRLTDKYGPRIVCICGAAIVAASLVLASFTTSLWQLLVTQGFLFGLGTSVAYLPGLAVISDWFVKRRGMATGIAVAGSGVGGLALGPILRALISQLGWRWTLRLAGIVGGAVLALCALILRIRTPRKSGKAIDLSLFKDSLFLRLYGMSFINSFAYFVPFFYVPTYALKYGMTKDQGALLIGLLNGASGVGRICLGFSADYIGHVNTLTSCLTLATLAILLIWPFATTFGTLLLFVLFFGFFVGGFISLTPTVIAQLFGGKGNIATVTGMLYNGFLLGNLFGSPIAGAMLDHFTTVTETGKVTDFIPAIMFSGCCFFAGCVVMFSLKLSIGKRRFFIKV</sequence>
<dbReference type="InterPro" id="IPR050327">
    <property type="entry name" value="Proton-linked_MCT"/>
</dbReference>
<feature type="transmembrane region" description="Helical" evidence="3">
    <location>
        <begin position="98"/>
        <end position="118"/>
    </location>
</feature>
<name>A0ABR4NF76_9FUNG</name>
<comment type="subcellular location">
    <subcellularLocation>
        <location evidence="1">Membrane</location>
        <topology evidence="1">Multi-pass membrane protein</topology>
    </subcellularLocation>
</comment>
<dbReference type="EMBL" id="JADGIZ020000007">
    <property type="protein sequence ID" value="KAL2918147.1"/>
    <property type="molecule type" value="Genomic_DNA"/>
</dbReference>
<feature type="transmembrane region" description="Helical" evidence="3">
    <location>
        <begin position="161"/>
        <end position="183"/>
    </location>
</feature>
<gene>
    <name evidence="5" type="ORF">HK105_202074</name>
</gene>
<comment type="similarity">
    <text evidence="2">Belongs to the major facilitator superfamily. Monocarboxylate porter (TC 2.A.1.13) family.</text>
</comment>
<dbReference type="PROSITE" id="PS50850">
    <property type="entry name" value="MFS"/>
    <property type="match status" value="1"/>
</dbReference>
<keyword evidence="3" id="KW-0472">Membrane</keyword>
<dbReference type="PANTHER" id="PTHR11360:SF284">
    <property type="entry name" value="EG:103B4.3 PROTEIN-RELATED"/>
    <property type="match status" value="1"/>
</dbReference>
<feature type="transmembrane region" description="Helical" evidence="3">
    <location>
        <begin position="190"/>
        <end position="213"/>
    </location>
</feature>
<dbReference type="InterPro" id="IPR020846">
    <property type="entry name" value="MFS_dom"/>
</dbReference>
<keyword evidence="3" id="KW-1133">Transmembrane helix</keyword>